<proteinExistence type="predicted"/>
<evidence type="ECO:0000313" key="2">
    <source>
        <dbReference type="EMBL" id="SPQ98430.1"/>
    </source>
</evidence>
<reference evidence="2 3" key="1">
    <citation type="submission" date="2018-03" db="EMBL/GenBank/DDBJ databases">
        <authorList>
            <person name="Fogelqvist J."/>
        </authorList>
    </citation>
    <scope>NUCLEOTIDE SEQUENCE [LARGE SCALE GENOMIC DNA]</scope>
</reference>
<feature type="region of interest" description="Disordered" evidence="1">
    <location>
        <begin position="1"/>
        <end position="24"/>
    </location>
</feature>
<protein>
    <submittedName>
        <fullName evidence="2">Uncharacterized protein</fullName>
    </submittedName>
</protein>
<gene>
    <name evidence="2" type="ORF">PLBR_LOCUS5645</name>
</gene>
<evidence type="ECO:0000313" key="3">
    <source>
        <dbReference type="Proteomes" id="UP000290189"/>
    </source>
</evidence>
<evidence type="ECO:0000256" key="1">
    <source>
        <dbReference type="SAM" id="MobiDB-lite"/>
    </source>
</evidence>
<dbReference type="AlphaFoldDB" id="A0A3P3YEP6"/>
<name>A0A3P3YEP6_PLABS</name>
<keyword evidence="2" id="KW-0496">Mitochondrion</keyword>
<feature type="compositionally biased region" description="Basic and acidic residues" evidence="1">
    <location>
        <begin position="1"/>
        <end position="10"/>
    </location>
</feature>
<sequence length="203" mass="22732">MNPFQARDRNGVATPIPGKMVQPSSVSNAKTPFLLNRHCLCRTSATPRGRKWSQNAASYGMCASACRKVRAAISWLVREKFIAKDISPHNSPKGRPATLYTTKLTREGALWEFLTVPLPEKSSFKDAIDNTGIDADHDVFRDGRSFDQVSADMATFNAVLLQDVTRKLRFPIMDDRFRLVSDIPDPWYISDGHASSMYLYGCV</sequence>
<dbReference type="EMBL" id="OVEO01000009">
    <property type="protein sequence ID" value="SPQ98430.1"/>
    <property type="molecule type" value="Genomic_DNA"/>
</dbReference>
<geneLocation type="mitochondrion" evidence="2"/>
<organism evidence="2 3">
    <name type="scientific">Plasmodiophora brassicae</name>
    <name type="common">Clubroot disease agent</name>
    <dbReference type="NCBI Taxonomy" id="37360"/>
    <lineage>
        <taxon>Eukaryota</taxon>
        <taxon>Sar</taxon>
        <taxon>Rhizaria</taxon>
        <taxon>Endomyxa</taxon>
        <taxon>Phytomyxea</taxon>
        <taxon>Plasmodiophorida</taxon>
        <taxon>Plasmodiophoridae</taxon>
        <taxon>Plasmodiophora</taxon>
    </lineage>
</organism>
<accession>A0A3P3YEP6</accession>
<dbReference type="Proteomes" id="UP000290189">
    <property type="component" value="Unassembled WGS sequence"/>
</dbReference>